<sequence length="126" mass="14807">MGSNWVNAARSCQRLLSYVQGQLTSNLREYFYFIDQHGQLFLDDAKMKNFTSCFKDKQFLSFFFKRLKCNHTGAHEEEFPYVSFCGTERNFVRCYDRPIVYNEITGGLDETIHVTQHRKTLLSSHG</sequence>
<dbReference type="PANTHER" id="PTHR31449">
    <property type="entry name" value="UPF0598 PROTEIN C8ORF82"/>
    <property type="match status" value="1"/>
</dbReference>
<evidence type="ECO:0000313" key="3">
    <source>
        <dbReference type="WBParaSite" id="TMUE_3000011215.1"/>
    </source>
</evidence>
<dbReference type="AlphaFoldDB" id="A0A5S6QVE6"/>
<proteinExistence type="inferred from homology"/>
<protein>
    <submittedName>
        <fullName evidence="3">Uncharacterized protein</fullName>
    </submittedName>
</protein>
<dbReference type="PANTHER" id="PTHR31449:SF3">
    <property type="entry name" value="UPF0598 PROTEIN C8ORF82"/>
    <property type="match status" value="1"/>
</dbReference>
<evidence type="ECO:0000256" key="1">
    <source>
        <dbReference type="ARBA" id="ARBA00006322"/>
    </source>
</evidence>
<accession>A0A5S6QVE6</accession>
<comment type="similarity">
    <text evidence="1">Belongs to the UPF0598 family.</text>
</comment>
<organism evidence="2 3">
    <name type="scientific">Trichuris muris</name>
    <name type="common">Mouse whipworm</name>
    <dbReference type="NCBI Taxonomy" id="70415"/>
    <lineage>
        <taxon>Eukaryota</taxon>
        <taxon>Metazoa</taxon>
        <taxon>Ecdysozoa</taxon>
        <taxon>Nematoda</taxon>
        <taxon>Enoplea</taxon>
        <taxon>Dorylaimia</taxon>
        <taxon>Trichinellida</taxon>
        <taxon>Trichuridae</taxon>
        <taxon>Trichuris</taxon>
    </lineage>
</organism>
<dbReference type="WBParaSite" id="TMUE_3000011215.1">
    <property type="protein sequence ID" value="TMUE_3000011215.1"/>
    <property type="gene ID" value="WBGene00295487"/>
</dbReference>
<reference evidence="3" key="1">
    <citation type="submission" date="2019-12" db="UniProtKB">
        <authorList>
            <consortium name="WormBaseParasite"/>
        </authorList>
    </citation>
    <scope>IDENTIFICATION</scope>
</reference>
<dbReference type="Proteomes" id="UP000046395">
    <property type="component" value="Unassembled WGS sequence"/>
</dbReference>
<evidence type="ECO:0000313" key="2">
    <source>
        <dbReference type="Proteomes" id="UP000046395"/>
    </source>
</evidence>
<dbReference type="InterPro" id="IPR028108">
    <property type="entry name" value="DUF4505"/>
</dbReference>
<dbReference type="STRING" id="70415.A0A5S6QVE6"/>
<name>A0A5S6QVE6_TRIMR</name>
<dbReference type="Pfam" id="PF14956">
    <property type="entry name" value="DUF4505"/>
    <property type="match status" value="1"/>
</dbReference>
<keyword evidence="2" id="KW-1185">Reference proteome</keyword>